<evidence type="ECO:0000313" key="9">
    <source>
        <dbReference type="EMBL" id="KPH77111.1"/>
    </source>
</evidence>
<dbReference type="RefSeq" id="WP_047183716.1">
    <property type="nucleotide sequence ID" value="NZ_JAHHXM010000002.1"/>
</dbReference>
<dbReference type="Pfam" id="PF04093">
    <property type="entry name" value="MreD"/>
    <property type="match status" value="1"/>
</dbReference>
<evidence type="ECO:0000256" key="2">
    <source>
        <dbReference type="ARBA" id="ARBA00007776"/>
    </source>
</evidence>
<evidence type="ECO:0000256" key="1">
    <source>
        <dbReference type="ARBA" id="ARBA00004651"/>
    </source>
</evidence>
<keyword evidence="10" id="KW-1185">Reference proteome</keyword>
<keyword evidence="5" id="KW-0133">Cell shape</keyword>
<dbReference type="InterPro" id="IPR007227">
    <property type="entry name" value="Cell_shape_determining_MreD"/>
</dbReference>
<evidence type="ECO:0000313" key="10">
    <source>
        <dbReference type="Proteomes" id="UP000037854"/>
    </source>
</evidence>
<comment type="similarity">
    <text evidence="2">Belongs to the MreD family.</text>
</comment>
<dbReference type="NCBIfam" id="TIGR03426">
    <property type="entry name" value="shape_MreD"/>
    <property type="match status" value="1"/>
</dbReference>
<keyword evidence="4 8" id="KW-0812">Transmembrane</keyword>
<dbReference type="Proteomes" id="UP000037854">
    <property type="component" value="Unassembled WGS sequence"/>
</dbReference>
<feature type="transmembrane region" description="Helical" evidence="8">
    <location>
        <begin position="59"/>
        <end position="83"/>
    </location>
</feature>
<proteinExistence type="inferred from homology"/>
<gene>
    <name evidence="9" type="ORF">AFL42_04320</name>
</gene>
<name>A0ABR5MLT0_9BACI</name>
<feature type="transmembrane region" description="Helical" evidence="8">
    <location>
        <begin position="140"/>
        <end position="161"/>
    </location>
</feature>
<evidence type="ECO:0000256" key="6">
    <source>
        <dbReference type="ARBA" id="ARBA00022989"/>
    </source>
</evidence>
<organism evidence="9 10">
    <name type="scientific">Oceanobacillus caeni</name>
    <dbReference type="NCBI Taxonomy" id="405946"/>
    <lineage>
        <taxon>Bacteria</taxon>
        <taxon>Bacillati</taxon>
        <taxon>Bacillota</taxon>
        <taxon>Bacilli</taxon>
        <taxon>Bacillales</taxon>
        <taxon>Bacillaceae</taxon>
        <taxon>Oceanobacillus</taxon>
    </lineage>
</organism>
<keyword evidence="3" id="KW-1003">Cell membrane</keyword>
<sequence>MKRIYILLFLFLFLILEGVAINFLPSSIVLGDKMFVPHWILIVLILIEMFFDRGNSYNALIYALIFGLLIDIVYTGILGVYMFSYGIVIYMVHVSKKFLHGNFFVTLLFSILGLVVSDLLITFIYDLVGVITFSWQHYWLNRLLPTVLLNIVFFIIIYFLLVKRFNKWGSELSWD</sequence>
<reference evidence="9 10" key="1">
    <citation type="submission" date="2015-07" db="EMBL/GenBank/DDBJ databases">
        <title>High-quality draft genome sequence of Oceanobacillus caeni HM6, a bacillus isolated from a human feces.</title>
        <authorList>
            <person name="Kumar J."/>
            <person name="Verma M.K."/>
            <person name="Pandey R."/>
            <person name="Bhambi M."/>
            <person name="Chauhan N."/>
        </authorList>
    </citation>
    <scope>NUCLEOTIDE SEQUENCE [LARGE SCALE GENOMIC DNA]</scope>
    <source>
        <strain evidence="9 10">HM6</strain>
    </source>
</reference>
<evidence type="ECO:0000256" key="3">
    <source>
        <dbReference type="ARBA" id="ARBA00022475"/>
    </source>
</evidence>
<evidence type="ECO:0000256" key="4">
    <source>
        <dbReference type="ARBA" id="ARBA00022692"/>
    </source>
</evidence>
<evidence type="ECO:0000256" key="7">
    <source>
        <dbReference type="ARBA" id="ARBA00023136"/>
    </source>
</evidence>
<keyword evidence="7 8" id="KW-0472">Membrane</keyword>
<comment type="caution">
    <text evidence="9">The sequence shown here is derived from an EMBL/GenBank/DDBJ whole genome shotgun (WGS) entry which is preliminary data.</text>
</comment>
<dbReference type="EMBL" id="LGTK01000009">
    <property type="protein sequence ID" value="KPH77111.1"/>
    <property type="molecule type" value="Genomic_DNA"/>
</dbReference>
<evidence type="ECO:0000256" key="5">
    <source>
        <dbReference type="ARBA" id="ARBA00022960"/>
    </source>
</evidence>
<evidence type="ECO:0000256" key="8">
    <source>
        <dbReference type="SAM" id="Phobius"/>
    </source>
</evidence>
<keyword evidence="6 8" id="KW-1133">Transmembrane helix</keyword>
<feature type="transmembrane region" description="Helical" evidence="8">
    <location>
        <begin position="103"/>
        <end position="128"/>
    </location>
</feature>
<accession>A0ABR5MLT0</accession>
<comment type="subcellular location">
    <subcellularLocation>
        <location evidence="1">Cell membrane</location>
        <topology evidence="1">Multi-pass membrane protein</topology>
    </subcellularLocation>
</comment>
<protein>
    <submittedName>
        <fullName evidence="9">Cell shape-determining protein</fullName>
    </submittedName>
</protein>